<dbReference type="PANTHER" id="PTHR46608">
    <property type="entry name" value="T-CELL IMMUNOGLOBULIN AND MUCIN DOMAIN-CONTAINING PROTEIN 4"/>
    <property type="match status" value="1"/>
</dbReference>
<reference evidence="4" key="1">
    <citation type="submission" date="2025-08" db="UniProtKB">
        <authorList>
            <consortium name="Ensembl"/>
        </authorList>
    </citation>
    <scope>IDENTIFICATION</scope>
</reference>
<dbReference type="Proteomes" id="UP000261660">
    <property type="component" value="Unplaced"/>
</dbReference>
<dbReference type="InterPro" id="IPR007110">
    <property type="entry name" value="Ig-like_dom"/>
</dbReference>
<dbReference type="GO" id="GO:0043277">
    <property type="term" value="P:apoptotic cell clearance"/>
    <property type="evidence" value="ECO:0007669"/>
    <property type="project" value="TreeGrafter"/>
</dbReference>
<dbReference type="SMART" id="SM00409">
    <property type="entry name" value="IG"/>
    <property type="match status" value="1"/>
</dbReference>
<dbReference type="PANTHER" id="PTHR46608:SF3">
    <property type="entry name" value="T-CELL IMMUNOGLOBULIN AND MUCIN DOMAIN-CONTAINING PROTEIN 4"/>
    <property type="match status" value="1"/>
</dbReference>
<protein>
    <submittedName>
        <fullName evidence="4">T-cell immunoglobulin and mucin domain-containing protein 4-like</fullName>
    </submittedName>
</protein>
<feature type="compositionally biased region" description="Basic and acidic residues" evidence="1">
    <location>
        <begin position="227"/>
        <end position="236"/>
    </location>
</feature>
<feature type="region of interest" description="Disordered" evidence="1">
    <location>
        <begin position="136"/>
        <end position="169"/>
    </location>
</feature>
<sequence length="246" mass="26493">MLSLLLLHSLACVCVLTEIVAGVTTETVVGVAGRRVTLPCRTEAVSQTGVEVCWGRGEPSLFTCHNTLINTAGDQTTYRKSYRYSSSSSSSSLSILNSRLSDSGFYHCRVQLPGLFNDQTFTVHLIIIKPHSAVSEPSDREHAGNLDTPPTAAGFTTTDVTGQTGSDVTGDLTTGPMVALVQSSVQQQVNPLDCLLSFIGNTVRASFIVFIPALLLTAAHSFRRANKRAETDRRLNQSEQEEDSSV</sequence>
<keyword evidence="2" id="KW-0732">Signal</keyword>
<evidence type="ECO:0000313" key="4">
    <source>
        <dbReference type="Ensembl" id="ENSLBEP00000002816.1"/>
    </source>
</evidence>
<accession>A0A3Q3E9W4</accession>
<dbReference type="Gene3D" id="2.60.40.10">
    <property type="entry name" value="Immunoglobulins"/>
    <property type="match status" value="1"/>
</dbReference>
<evidence type="ECO:0000256" key="1">
    <source>
        <dbReference type="SAM" id="MobiDB-lite"/>
    </source>
</evidence>
<dbReference type="Pfam" id="PF07686">
    <property type="entry name" value="V-set"/>
    <property type="match status" value="1"/>
</dbReference>
<dbReference type="InterPro" id="IPR013106">
    <property type="entry name" value="Ig_V-set"/>
</dbReference>
<organism evidence="4 5">
    <name type="scientific">Labrus bergylta</name>
    <name type="common">ballan wrasse</name>
    <dbReference type="NCBI Taxonomy" id="56723"/>
    <lineage>
        <taxon>Eukaryota</taxon>
        <taxon>Metazoa</taxon>
        <taxon>Chordata</taxon>
        <taxon>Craniata</taxon>
        <taxon>Vertebrata</taxon>
        <taxon>Euteleostomi</taxon>
        <taxon>Actinopterygii</taxon>
        <taxon>Neopterygii</taxon>
        <taxon>Teleostei</taxon>
        <taxon>Neoteleostei</taxon>
        <taxon>Acanthomorphata</taxon>
        <taxon>Eupercaria</taxon>
        <taxon>Labriformes</taxon>
        <taxon>Labridae</taxon>
        <taxon>Labrus</taxon>
    </lineage>
</organism>
<feature type="compositionally biased region" description="Polar residues" evidence="1">
    <location>
        <begin position="154"/>
        <end position="167"/>
    </location>
</feature>
<dbReference type="InterPro" id="IPR013783">
    <property type="entry name" value="Ig-like_fold"/>
</dbReference>
<feature type="chain" id="PRO_5018735188" evidence="2">
    <location>
        <begin position="23"/>
        <end position="246"/>
    </location>
</feature>
<dbReference type="InterPro" id="IPR003599">
    <property type="entry name" value="Ig_sub"/>
</dbReference>
<name>A0A3Q3E9W4_9LABR</name>
<keyword evidence="5" id="KW-1185">Reference proteome</keyword>
<feature type="region of interest" description="Disordered" evidence="1">
    <location>
        <begin position="227"/>
        <end position="246"/>
    </location>
</feature>
<evidence type="ECO:0000313" key="5">
    <source>
        <dbReference type="Proteomes" id="UP000261660"/>
    </source>
</evidence>
<dbReference type="PROSITE" id="PS50835">
    <property type="entry name" value="IG_LIKE"/>
    <property type="match status" value="1"/>
</dbReference>
<dbReference type="InParanoid" id="A0A3Q3E9W4"/>
<dbReference type="GO" id="GO:0001786">
    <property type="term" value="F:phosphatidylserine binding"/>
    <property type="evidence" value="ECO:0007669"/>
    <property type="project" value="TreeGrafter"/>
</dbReference>
<dbReference type="GO" id="GO:0060097">
    <property type="term" value="P:cytoskeletal rearrangement involved in phagocytosis, engulfment"/>
    <property type="evidence" value="ECO:0007669"/>
    <property type="project" value="TreeGrafter"/>
</dbReference>
<evidence type="ECO:0000259" key="3">
    <source>
        <dbReference type="PROSITE" id="PS50835"/>
    </source>
</evidence>
<dbReference type="InterPro" id="IPR036179">
    <property type="entry name" value="Ig-like_dom_sf"/>
</dbReference>
<evidence type="ECO:0000256" key="2">
    <source>
        <dbReference type="SAM" id="SignalP"/>
    </source>
</evidence>
<proteinExistence type="predicted"/>
<dbReference type="Ensembl" id="ENSLBET00000002977.1">
    <property type="protein sequence ID" value="ENSLBEP00000002816.1"/>
    <property type="gene ID" value="ENSLBEG00000002219.1"/>
</dbReference>
<feature type="signal peptide" evidence="2">
    <location>
        <begin position="1"/>
        <end position="22"/>
    </location>
</feature>
<reference evidence="4" key="2">
    <citation type="submission" date="2025-09" db="UniProtKB">
        <authorList>
            <consortium name="Ensembl"/>
        </authorList>
    </citation>
    <scope>IDENTIFICATION</scope>
</reference>
<dbReference type="AlphaFoldDB" id="A0A3Q3E9W4"/>
<dbReference type="GeneTree" id="ENSGT00940000159345"/>
<feature type="domain" description="Ig-like" evidence="3">
    <location>
        <begin position="33"/>
        <end position="122"/>
    </location>
</feature>
<dbReference type="SUPFAM" id="SSF48726">
    <property type="entry name" value="Immunoglobulin"/>
    <property type="match status" value="1"/>
</dbReference>
<dbReference type="STRING" id="56723.ENSLBEP00000002816"/>